<sequence>MYKDNHAFTIIEILIVIFIILIIVGLIFPILYKIREKSNQAVCMSNMGQMYKAILQYTFENDGYLPLESNSGSCSGEVWFKAVDRYIITDTLPENPTEISTKEKLLRIKQDPIFKTISQDKKDNTRSIKMNTQLAQGTMCNRMIDSISFPSMTVLLFDGRVNNTTVASKYDGSYGSVAQRHSKGANILFMDGHVERIQNGDSDGTVNEGWPNGHANQGIIWDPDQ</sequence>
<dbReference type="Gene3D" id="3.30.700.10">
    <property type="entry name" value="Glycoprotein, Type 4 Pilin"/>
    <property type="match status" value="1"/>
</dbReference>
<dbReference type="Pfam" id="PF07963">
    <property type="entry name" value="N_methyl"/>
    <property type="match status" value="1"/>
</dbReference>
<keyword evidence="3" id="KW-0472">Membrane</keyword>
<dbReference type="SUPFAM" id="SSF54523">
    <property type="entry name" value="Pili subunits"/>
    <property type="match status" value="1"/>
</dbReference>
<dbReference type="EMBL" id="JAANXD010000094">
    <property type="protein sequence ID" value="MBS1259456.1"/>
    <property type="molecule type" value="Genomic_DNA"/>
</dbReference>
<dbReference type="InterPro" id="IPR012902">
    <property type="entry name" value="N_methyl_site"/>
</dbReference>
<organism evidence="4 5">
    <name type="scientific">Candidatus Scalindua arabica</name>
    <dbReference type="NCBI Taxonomy" id="1127984"/>
    <lineage>
        <taxon>Bacteria</taxon>
        <taxon>Pseudomonadati</taxon>
        <taxon>Planctomycetota</taxon>
        <taxon>Candidatus Brocadiia</taxon>
        <taxon>Candidatus Brocadiales</taxon>
        <taxon>Candidatus Scalinduaceae</taxon>
        <taxon>Candidatus Scalindua</taxon>
    </lineage>
</organism>
<keyword evidence="3" id="KW-0812">Transmembrane</keyword>
<evidence type="ECO:0000313" key="5">
    <source>
        <dbReference type="Proteomes" id="UP000722750"/>
    </source>
</evidence>
<dbReference type="AlphaFoldDB" id="A0A942A3U7"/>
<dbReference type="NCBIfam" id="TIGR04294">
    <property type="entry name" value="pre_pil_HX9DG"/>
    <property type="match status" value="1"/>
</dbReference>
<dbReference type="PRINTS" id="PR00813">
    <property type="entry name" value="BCTERIALGSPG"/>
</dbReference>
<protein>
    <recommendedName>
        <fullName evidence="6">Prepilin-type N-terminal cleavage/methylation domain-containing protein</fullName>
    </recommendedName>
</protein>
<dbReference type="InterPro" id="IPR000983">
    <property type="entry name" value="Bac_GSPG_pilin"/>
</dbReference>
<dbReference type="GO" id="GO:0015628">
    <property type="term" value="P:protein secretion by the type II secretion system"/>
    <property type="evidence" value="ECO:0007669"/>
    <property type="project" value="InterPro"/>
</dbReference>
<dbReference type="PANTHER" id="PTHR30093">
    <property type="entry name" value="GENERAL SECRETION PATHWAY PROTEIN G"/>
    <property type="match status" value="1"/>
</dbReference>
<evidence type="ECO:0008006" key="6">
    <source>
        <dbReference type="Google" id="ProtNLM"/>
    </source>
</evidence>
<evidence type="ECO:0000256" key="3">
    <source>
        <dbReference type="SAM" id="Phobius"/>
    </source>
</evidence>
<evidence type="ECO:0000256" key="1">
    <source>
        <dbReference type="ARBA" id="ARBA00022481"/>
    </source>
</evidence>
<name>A0A942A3U7_9BACT</name>
<gene>
    <name evidence="4" type="ORF">MAG551_02528</name>
</gene>
<dbReference type="InterPro" id="IPR027558">
    <property type="entry name" value="Pre_pil_HX9DG_C"/>
</dbReference>
<dbReference type="GO" id="GO:0015627">
    <property type="term" value="C:type II protein secretion system complex"/>
    <property type="evidence" value="ECO:0007669"/>
    <property type="project" value="InterPro"/>
</dbReference>
<keyword evidence="3" id="KW-1133">Transmembrane helix</keyword>
<proteinExistence type="predicted"/>
<feature type="transmembrane region" description="Helical" evidence="3">
    <location>
        <begin position="6"/>
        <end position="32"/>
    </location>
</feature>
<evidence type="ECO:0000256" key="2">
    <source>
        <dbReference type="SAM" id="MobiDB-lite"/>
    </source>
</evidence>
<dbReference type="InterPro" id="IPR045584">
    <property type="entry name" value="Pilin-like"/>
</dbReference>
<reference evidence="4" key="1">
    <citation type="journal article" date="2021" name="ISME J.">
        <title>Fine-scale metabolic discontinuity in a stratified prokaryote microbiome of a Red Sea deep halocline.</title>
        <authorList>
            <person name="Michoud G."/>
            <person name="Ngugi D.K."/>
            <person name="Barozzi A."/>
            <person name="Merlino G."/>
            <person name="Calleja M.L."/>
            <person name="Delgado-Huertas A."/>
            <person name="Moran X.A.G."/>
            <person name="Daffonchio D."/>
        </authorList>
    </citation>
    <scope>NUCLEOTIDE SEQUENCE</scope>
    <source>
        <strain evidence="4">SuakinDeep_MAG55_1</strain>
    </source>
</reference>
<feature type="region of interest" description="Disordered" evidence="2">
    <location>
        <begin position="199"/>
        <end position="225"/>
    </location>
</feature>
<evidence type="ECO:0000313" key="4">
    <source>
        <dbReference type="EMBL" id="MBS1259456.1"/>
    </source>
</evidence>
<dbReference type="Proteomes" id="UP000722750">
    <property type="component" value="Unassembled WGS sequence"/>
</dbReference>
<keyword evidence="1" id="KW-0488">Methylation</keyword>
<accession>A0A942A3U7</accession>
<comment type="caution">
    <text evidence="4">The sequence shown here is derived from an EMBL/GenBank/DDBJ whole genome shotgun (WGS) entry which is preliminary data.</text>
</comment>